<dbReference type="Gene3D" id="3.20.20.210">
    <property type="match status" value="1"/>
</dbReference>
<dbReference type="GO" id="GO:0006779">
    <property type="term" value="P:porphyrin-containing compound biosynthetic process"/>
    <property type="evidence" value="ECO:0007669"/>
    <property type="project" value="InterPro"/>
</dbReference>
<evidence type="ECO:0000313" key="2">
    <source>
        <dbReference type="EMBL" id="PTV92994.1"/>
    </source>
</evidence>
<evidence type="ECO:0000313" key="3">
    <source>
        <dbReference type="EMBL" id="TDP90639.1"/>
    </source>
</evidence>
<dbReference type="InterPro" id="IPR038071">
    <property type="entry name" value="UROD/MetE-like_sf"/>
</dbReference>
<dbReference type="EMBL" id="SNXX01000019">
    <property type="protein sequence ID" value="TDP90639.1"/>
    <property type="molecule type" value="Genomic_DNA"/>
</dbReference>
<evidence type="ECO:0000259" key="1">
    <source>
        <dbReference type="Pfam" id="PF01208"/>
    </source>
</evidence>
<evidence type="ECO:0000313" key="4">
    <source>
        <dbReference type="Proteomes" id="UP000244089"/>
    </source>
</evidence>
<dbReference type="EMBL" id="QAXS01000058">
    <property type="protein sequence ID" value="PTV92994.1"/>
    <property type="molecule type" value="Genomic_DNA"/>
</dbReference>
<reference evidence="2 4" key="1">
    <citation type="submission" date="2018-04" db="EMBL/GenBank/DDBJ databases">
        <title>Subsurface microbial communities from deep shales in Ohio and West Virginia, USA.</title>
        <authorList>
            <person name="Wrighton K."/>
        </authorList>
    </citation>
    <scope>NUCLEOTIDE SEQUENCE [LARGE SCALE GENOMIC DNA]</scope>
    <source>
        <strain evidence="3 5">MSL 7</strain>
        <strain evidence="2 4">WC1</strain>
    </source>
</reference>
<proteinExistence type="predicted"/>
<accession>A0A2T5RF78</accession>
<dbReference type="PANTHER" id="PTHR47099:SF1">
    <property type="entry name" value="METHYLCOBAMIDE:COM METHYLTRANSFERASE MTBA"/>
    <property type="match status" value="1"/>
</dbReference>
<evidence type="ECO:0000313" key="5">
    <source>
        <dbReference type="Proteomes" id="UP000295176"/>
    </source>
</evidence>
<sequence length="341" mass="38135">MNSMERVMTAISHKEPDRVPVFHMFSHYGAKELGLSIKEYFSKPDHVVKAQLDMRKKYSNDCLYTFFYAAVEIEAFGGEVMFTEDGPPNSGEPFIKSIGQIKNIKPPKIYDSNPLQKVLEVTRILKKIIGDEVPIVGVVMSPFSLPVMQIGFEKYLELIYFKKDEFKQLMKINQEFCVSWANAQLEAGATAICYFDPLASPTIIERAKYLETGYKIAKKTLSQIKGATATHLASGIAFPVVDDIAATGSAVLGFSGEDNIEAIKERAAKKICLLGNLNGIDMINWDKEKTRKEVKELIQKAARGGGFILSDNHGEIPWQVSEDILLEITETIKKHGTYPIN</sequence>
<dbReference type="AlphaFoldDB" id="A0A2T5RF78"/>
<organism evidence="2 4">
    <name type="scientific">Halanaerobium saccharolyticum</name>
    <dbReference type="NCBI Taxonomy" id="43595"/>
    <lineage>
        <taxon>Bacteria</taxon>
        <taxon>Bacillati</taxon>
        <taxon>Bacillota</taxon>
        <taxon>Clostridia</taxon>
        <taxon>Halanaerobiales</taxon>
        <taxon>Halanaerobiaceae</taxon>
        <taxon>Halanaerobium</taxon>
    </lineage>
</organism>
<dbReference type="GO" id="GO:0004853">
    <property type="term" value="F:uroporphyrinogen decarboxylase activity"/>
    <property type="evidence" value="ECO:0007669"/>
    <property type="project" value="InterPro"/>
</dbReference>
<dbReference type="OrthoDB" id="1914371at2"/>
<dbReference type="Proteomes" id="UP000244089">
    <property type="component" value="Unassembled WGS sequence"/>
</dbReference>
<protein>
    <submittedName>
        <fullName evidence="2">Uroporphyrinogen decarboxylase</fullName>
    </submittedName>
</protein>
<dbReference type="Proteomes" id="UP000295176">
    <property type="component" value="Unassembled WGS sequence"/>
</dbReference>
<dbReference type="InterPro" id="IPR052024">
    <property type="entry name" value="Methanogen_methyltrans"/>
</dbReference>
<dbReference type="CDD" id="cd03465">
    <property type="entry name" value="URO-D_like"/>
    <property type="match status" value="1"/>
</dbReference>
<dbReference type="PANTHER" id="PTHR47099">
    <property type="entry name" value="METHYLCOBAMIDE:COM METHYLTRANSFERASE MTBA"/>
    <property type="match status" value="1"/>
</dbReference>
<feature type="domain" description="Uroporphyrinogen decarboxylase (URO-D)" evidence="1">
    <location>
        <begin position="3"/>
        <end position="334"/>
    </location>
</feature>
<comment type="caution">
    <text evidence="2">The sequence shown here is derived from an EMBL/GenBank/DDBJ whole genome shotgun (WGS) entry which is preliminary data.</text>
</comment>
<dbReference type="InterPro" id="IPR000257">
    <property type="entry name" value="Uroporphyrinogen_deCOase"/>
</dbReference>
<dbReference type="Pfam" id="PF01208">
    <property type="entry name" value="URO-D"/>
    <property type="match status" value="1"/>
</dbReference>
<gene>
    <name evidence="3" type="ORF">C7957_1197</name>
    <name evidence="2" type="ORF">C8C76_1582</name>
</gene>
<dbReference type="RefSeq" id="WP_108142833.1">
    <property type="nucleotide sequence ID" value="NZ_QAXS01000058.1"/>
</dbReference>
<dbReference type="SUPFAM" id="SSF51726">
    <property type="entry name" value="UROD/MetE-like"/>
    <property type="match status" value="1"/>
</dbReference>
<name>A0A2T5RF78_9FIRM</name>